<reference evidence="2 3" key="1">
    <citation type="submission" date="2018-08" db="EMBL/GenBank/DDBJ databases">
        <title>Proposal of Muricauda 72 sp.nov. and Muricauda NH166 sp.nov., isolated from seawater.</title>
        <authorList>
            <person name="Cheng H."/>
            <person name="Wu Y.-H."/>
            <person name="Guo L.-L."/>
            <person name="Xu X.-W."/>
        </authorList>
    </citation>
    <scope>NUCLEOTIDE SEQUENCE [LARGE SCALE GENOMIC DNA]</scope>
    <source>
        <strain evidence="2 3">KCTC 22173</strain>
    </source>
</reference>
<keyword evidence="1" id="KW-0812">Transmembrane</keyword>
<evidence type="ECO:0000313" key="2">
    <source>
        <dbReference type="EMBL" id="RIV31540.1"/>
    </source>
</evidence>
<name>A0A3A1NAJ6_9FLAO</name>
<keyword evidence="3" id="KW-1185">Reference proteome</keyword>
<dbReference type="EMBL" id="QXFH01000076">
    <property type="protein sequence ID" value="RIV31540.1"/>
    <property type="molecule type" value="Genomic_DNA"/>
</dbReference>
<keyword evidence="1" id="KW-0472">Membrane</keyword>
<dbReference type="AlphaFoldDB" id="A0A3A1NAJ6"/>
<keyword evidence="1" id="KW-1133">Transmembrane helix</keyword>
<gene>
    <name evidence="2" type="ORF">D2V08_13930</name>
</gene>
<protein>
    <submittedName>
        <fullName evidence="2">Uncharacterized protein</fullName>
    </submittedName>
</protein>
<evidence type="ECO:0000313" key="3">
    <source>
        <dbReference type="Proteomes" id="UP000266067"/>
    </source>
</evidence>
<organism evidence="2 3">
    <name type="scientific">Flagellimonas lutimaris</name>
    <dbReference type="NCBI Taxonomy" id="475082"/>
    <lineage>
        <taxon>Bacteria</taxon>
        <taxon>Pseudomonadati</taxon>
        <taxon>Bacteroidota</taxon>
        <taxon>Flavobacteriia</taxon>
        <taxon>Flavobacteriales</taxon>
        <taxon>Flavobacteriaceae</taxon>
        <taxon>Flagellimonas</taxon>
    </lineage>
</organism>
<evidence type="ECO:0000256" key="1">
    <source>
        <dbReference type="SAM" id="Phobius"/>
    </source>
</evidence>
<proteinExistence type="predicted"/>
<accession>A0A3A1NAJ6</accession>
<sequence length="226" mass="25439">MVPKHTEAQNDGAAIAGAVGALALIGTGIAAVEQMKERAELTATQWVLSNNPQLTSFSLKTVDFDGKKLKDMSSASVITFKIQEFEPQDDPVLNGEKFVLLGFTSHGWINEYGIDFNKVNWFMLNKAEWTKMMVSYVKIASGKDSNIEKDIVNGKIVNRGVKVKGKNIIPFYKMSGDMYVVTDYSDQMKFVYNERSLGIFLKKTQDLVQIKRGSLIELHDFFYEEN</sequence>
<comment type="caution">
    <text evidence="2">The sequence shown here is derived from an EMBL/GenBank/DDBJ whole genome shotgun (WGS) entry which is preliminary data.</text>
</comment>
<dbReference type="Proteomes" id="UP000266067">
    <property type="component" value="Unassembled WGS sequence"/>
</dbReference>
<dbReference type="OrthoDB" id="1424140at2"/>
<feature type="transmembrane region" description="Helical" evidence="1">
    <location>
        <begin position="12"/>
        <end position="32"/>
    </location>
</feature>